<comment type="caution">
    <text evidence="5">The sequence shown here is derived from an EMBL/GenBank/DDBJ whole genome shotgun (WGS) entry which is preliminary data.</text>
</comment>
<dbReference type="SUPFAM" id="SSF56801">
    <property type="entry name" value="Acetyl-CoA synthetase-like"/>
    <property type="match status" value="1"/>
</dbReference>
<dbReference type="PANTHER" id="PTHR43201:SF5">
    <property type="entry name" value="MEDIUM-CHAIN ACYL-COA LIGASE ACSF2, MITOCHONDRIAL"/>
    <property type="match status" value="1"/>
</dbReference>
<feature type="domain" description="AMP-binding enzyme C-terminal" evidence="4">
    <location>
        <begin position="479"/>
        <end position="554"/>
    </location>
</feature>
<gene>
    <name evidence="5" type="ORF">C0Z20_06295</name>
</gene>
<dbReference type="FunFam" id="3.30.300.30:FF:000008">
    <property type="entry name" value="2,3-dihydroxybenzoate-AMP ligase"/>
    <property type="match status" value="1"/>
</dbReference>
<evidence type="ECO:0000313" key="6">
    <source>
        <dbReference type="Proteomes" id="UP000235777"/>
    </source>
</evidence>
<dbReference type="STRING" id="863227.GCA_000373005_02815"/>
<dbReference type="NCBIfam" id="NF009233">
    <property type="entry name" value="PRK12583.1"/>
    <property type="match status" value="1"/>
</dbReference>
<dbReference type="InterPro" id="IPR045851">
    <property type="entry name" value="AMP-bd_C_sf"/>
</dbReference>
<keyword evidence="2" id="KW-0436">Ligase</keyword>
<dbReference type="FunFam" id="3.40.50.12780:FF:000003">
    <property type="entry name" value="Long-chain-fatty-acid--CoA ligase FadD"/>
    <property type="match status" value="1"/>
</dbReference>
<feature type="domain" description="AMP-dependent synthetase/ligase" evidence="3">
    <location>
        <begin position="41"/>
        <end position="429"/>
    </location>
</feature>
<evidence type="ECO:0000259" key="4">
    <source>
        <dbReference type="Pfam" id="PF13193"/>
    </source>
</evidence>
<dbReference type="Pfam" id="PF00501">
    <property type="entry name" value="AMP-binding"/>
    <property type="match status" value="1"/>
</dbReference>
<dbReference type="Gene3D" id="3.30.300.30">
    <property type="match status" value="1"/>
</dbReference>
<dbReference type="PANTHER" id="PTHR43201">
    <property type="entry name" value="ACYL-COA SYNTHETASE"/>
    <property type="match status" value="1"/>
</dbReference>
<protein>
    <submittedName>
        <fullName evidence="5">AMP-binding protein</fullName>
    </submittedName>
</protein>
<dbReference type="EMBL" id="PNYC01000003">
    <property type="protein sequence ID" value="PMS37571.1"/>
    <property type="molecule type" value="Genomic_DNA"/>
</dbReference>
<organism evidence="5 6">
    <name type="scientific">Trinickia symbiotica</name>
    <dbReference type="NCBI Taxonomy" id="863227"/>
    <lineage>
        <taxon>Bacteria</taxon>
        <taxon>Pseudomonadati</taxon>
        <taxon>Pseudomonadota</taxon>
        <taxon>Betaproteobacteria</taxon>
        <taxon>Burkholderiales</taxon>
        <taxon>Burkholderiaceae</taxon>
        <taxon>Trinickia</taxon>
    </lineage>
</organism>
<dbReference type="Pfam" id="PF13193">
    <property type="entry name" value="AMP-binding_C"/>
    <property type="match status" value="1"/>
</dbReference>
<dbReference type="Proteomes" id="UP000235777">
    <property type="component" value="Unassembled WGS sequence"/>
</dbReference>
<comment type="similarity">
    <text evidence="1">Belongs to the ATP-dependent AMP-binding enzyme family.</text>
</comment>
<evidence type="ECO:0000259" key="3">
    <source>
        <dbReference type="Pfam" id="PF00501"/>
    </source>
</evidence>
<evidence type="ECO:0000256" key="2">
    <source>
        <dbReference type="ARBA" id="ARBA00022598"/>
    </source>
</evidence>
<accession>A0A2N7X7L4</accession>
<dbReference type="CDD" id="cd05917">
    <property type="entry name" value="FACL_like_2"/>
    <property type="match status" value="1"/>
</dbReference>
<dbReference type="InterPro" id="IPR042099">
    <property type="entry name" value="ANL_N_sf"/>
</dbReference>
<dbReference type="OrthoDB" id="9766486at2"/>
<sequence>MATPNSDSGAIIAPQGGLSYVRGSTDTPLSEATLGEFLLDTVRRFPDRPAVVFREQGIRWTWREFADEVDVLAAGLASLGIVRGDRVGIWSPNRVEWLMTQFATARIGAILVNINPAYRLAELEYALNKSACTAIIAAEHFKTSKYLEMLQALAPELADASPGQLHAARLSHLRSVIRMCDQETPGMLTFSELVEMGRMALETVSLDEIAASLDARDPINIQFTSGTTGNPKGATLTHRNVVNNARYIAMAMRLTEADSLCIPVPLYHCFGMVLAVLACVSVGAQMVFPGEAFDAAATLAAVSEERCTALHGVPTMFIAELDHPDFDKFDLGALRTGIMAGSPCPIETMKRVVARMHLSEITIAYGMTETSPVSFQSSTTDPLEKRTSTVGRIQPHLEAKVVDETGQILPVGATGELWTKGYSVMLGYWDDESRTRESIVDGWMRTGDLATIDAEGYCNIVGRLKDMLIRGGENVYPREIEEFLFRHPKIQSVQVFGVPDAKYGEEVCAWIVVRPGERMTEDEVREYCRGQIAHYKVPRYIRFVDDMPMTVTGKVQKFVMRERMIEELKLAMPKTC</sequence>
<reference evidence="5 6" key="1">
    <citation type="submission" date="2018-01" db="EMBL/GenBank/DDBJ databases">
        <title>Whole genome analyses suggest that Burkholderia sensu lato contains two further novel genera in the rhizoxinica-symbiotica group Mycetohabitans gen. nov., and Trinickia gen. nov.: implications for the evolution of diazotrophy and nodulation in the Burkholderiaceae.</title>
        <authorList>
            <person name="Estrada-de los Santos P."/>
            <person name="Palmer M."/>
            <person name="Chavez-Ramirez B."/>
            <person name="Beukes C."/>
            <person name="Steenkamp E.T."/>
            <person name="Hirsch A.M."/>
            <person name="Manyaka P."/>
            <person name="Maluk M."/>
            <person name="Lafos M."/>
            <person name="Crook M."/>
            <person name="Gross E."/>
            <person name="Simon M.F."/>
            <person name="Bueno dos Reis Junior F."/>
            <person name="Poole P.S."/>
            <person name="Venter S.N."/>
            <person name="James E.K."/>
        </authorList>
    </citation>
    <scope>NUCLEOTIDE SEQUENCE [LARGE SCALE GENOMIC DNA]</scope>
    <source>
        <strain evidence="5 6">JPY 581</strain>
    </source>
</reference>
<name>A0A2N7X7L4_9BURK</name>
<keyword evidence="6" id="KW-1185">Reference proteome</keyword>
<proteinExistence type="inferred from homology"/>
<dbReference type="InterPro" id="IPR000873">
    <property type="entry name" value="AMP-dep_synth/lig_dom"/>
</dbReference>
<dbReference type="GO" id="GO:0031956">
    <property type="term" value="F:medium-chain fatty acid-CoA ligase activity"/>
    <property type="evidence" value="ECO:0007669"/>
    <property type="project" value="TreeGrafter"/>
</dbReference>
<dbReference type="AlphaFoldDB" id="A0A2N7X7L4"/>
<dbReference type="InterPro" id="IPR020845">
    <property type="entry name" value="AMP-binding_CS"/>
</dbReference>
<dbReference type="InterPro" id="IPR025110">
    <property type="entry name" value="AMP-bd_C"/>
</dbReference>
<dbReference type="GO" id="GO:0006631">
    <property type="term" value="P:fatty acid metabolic process"/>
    <property type="evidence" value="ECO:0007669"/>
    <property type="project" value="TreeGrafter"/>
</dbReference>
<evidence type="ECO:0000313" key="5">
    <source>
        <dbReference type="EMBL" id="PMS37571.1"/>
    </source>
</evidence>
<dbReference type="PROSITE" id="PS00455">
    <property type="entry name" value="AMP_BINDING"/>
    <property type="match status" value="1"/>
</dbReference>
<evidence type="ECO:0000256" key="1">
    <source>
        <dbReference type="ARBA" id="ARBA00006432"/>
    </source>
</evidence>
<dbReference type="Gene3D" id="3.40.50.12780">
    <property type="entry name" value="N-terminal domain of ligase-like"/>
    <property type="match status" value="1"/>
</dbReference>
<dbReference type="RefSeq" id="WP_018441383.1">
    <property type="nucleotide sequence ID" value="NZ_KB890176.1"/>
</dbReference>